<evidence type="ECO:0000313" key="13">
    <source>
        <dbReference type="EMBL" id="OOW64069.1"/>
    </source>
</evidence>
<dbReference type="SUPFAM" id="SSF81891">
    <property type="entry name" value="Poly A polymerase C-terminal region-like"/>
    <property type="match status" value="1"/>
</dbReference>
<evidence type="ECO:0000256" key="8">
    <source>
        <dbReference type="RuleBase" id="RU003953"/>
    </source>
</evidence>
<evidence type="ECO:0000259" key="12">
    <source>
        <dbReference type="Pfam" id="PF12627"/>
    </source>
</evidence>
<feature type="compositionally biased region" description="Basic residues" evidence="9">
    <location>
        <begin position="440"/>
        <end position="449"/>
    </location>
</feature>
<dbReference type="CDD" id="cd05398">
    <property type="entry name" value="NT_ClassII-CCAase"/>
    <property type="match status" value="1"/>
</dbReference>
<evidence type="ECO:0000256" key="1">
    <source>
        <dbReference type="ARBA" id="ARBA00022664"/>
    </source>
</evidence>
<name>A0A1T1NL68_9XANT</name>
<sequence length="455" mass="51000">MGNPATQDGSAIIEPSVTSPFTLRVIPRDQHTISRKDISPNALRVLYRLRESGFGAYLVGGAVRDLLVGGHPKDFDVATDATPEEVKALFRNCRLIGRRFRLAHVVFGREIIEVATFRANVDDGSGDRELDNGRLVRDNVYGTIEDDAIRRDFTCNALYYAIEDFSVRDYCGGFEDVQARLMKLIGDPQLRYQEDPVRMLRAVRLAAKLNFDIEAGTADPIPRLAGLLSEAAPARLFEEILKLFLSGHGVASFEGLERYGLLGALFPESAAALKSNRSGALRAMVLEGLRNTDARVANDEPVSPAFLFALLLWPAFCRTLMGLQAQGVQPEDAQRRAADRVTLHQLERVALPRRFSLPMQEIWLLQTRFSSRQRKRVFRTLSHPRFRAAFDFLVLRQFASPDHAADVEFWREAQKSSGQELVDAIESAQADHDSDEGAPRKRRRRRRRTGAPAGE</sequence>
<feature type="domain" description="Poly A polymerase head" evidence="10">
    <location>
        <begin position="56"/>
        <end position="182"/>
    </location>
</feature>
<dbReference type="HAMAP" id="MF_00957">
    <property type="entry name" value="PolyA_pol"/>
    <property type="match status" value="1"/>
</dbReference>
<feature type="active site" evidence="7">
    <location>
        <position position="152"/>
    </location>
</feature>
<dbReference type="GO" id="GO:0003723">
    <property type="term" value="F:RNA binding"/>
    <property type="evidence" value="ECO:0007669"/>
    <property type="project" value="UniProtKB-UniRule"/>
</dbReference>
<dbReference type="InterPro" id="IPR002646">
    <property type="entry name" value="PolA_pol_head_dom"/>
</dbReference>
<evidence type="ECO:0000259" key="11">
    <source>
        <dbReference type="Pfam" id="PF12626"/>
    </source>
</evidence>
<feature type="active site" evidence="7">
    <location>
        <position position="74"/>
    </location>
</feature>
<evidence type="ECO:0000256" key="6">
    <source>
        <dbReference type="ARBA" id="ARBA00023163"/>
    </source>
</evidence>
<evidence type="ECO:0000256" key="9">
    <source>
        <dbReference type="SAM" id="MobiDB-lite"/>
    </source>
</evidence>
<dbReference type="GO" id="GO:0006397">
    <property type="term" value="P:mRNA processing"/>
    <property type="evidence" value="ECO:0007669"/>
    <property type="project" value="UniProtKB-KW"/>
</dbReference>
<feature type="compositionally biased region" description="Basic and acidic residues" evidence="9">
    <location>
        <begin position="429"/>
        <end position="439"/>
    </location>
</feature>
<accession>A0A1T1NL68</accession>
<dbReference type="InterPro" id="IPR010206">
    <property type="entry name" value="PolA_pol_I"/>
</dbReference>
<dbReference type="PANTHER" id="PTHR43051:SF1">
    <property type="entry name" value="POLYNUCLEOTIDE ADENYLYLTRANSFERASE FAMILY PROTEIN"/>
    <property type="match status" value="1"/>
</dbReference>
<dbReference type="Pfam" id="PF12626">
    <property type="entry name" value="PolyA_pol_arg_C"/>
    <property type="match status" value="1"/>
</dbReference>
<comment type="caution">
    <text evidence="13">The sequence shown here is derived from an EMBL/GenBank/DDBJ whole genome shotgun (WGS) entry which is preliminary data.</text>
</comment>
<feature type="domain" description="Polymerase A arginine-rich C-terminal" evidence="11">
    <location>
        <begin position="326"/>
        <end position="448"/>
    </location>
</feature>
<dbReference type="SUPFAM" id="SSF81301">
    <property type="entry name" value="Nucleotidyltransferase"/>
    <property type="match status" value="1"/>
</dbReference>
<dbReference type="Pfam" id="PF01743">
    <property type="entry name" value="PolyA_pol"/>
    <property type="match status" value="1"/>
</dbReference>
<dbReference type="PANTHER" id="PTHR43051">
    <property type="entry name" value="POLYNUCLEOTIDE ADENYLYLTRANSFERASE FAMILY PROTEIN"/>
    <property type="match status" value="1"/>
</dbReference>
<evidence type="ECO:0000256" key="3">
    <source>
        <dbReference type="ARBA" id="ARBA00022741"/>
    </source>
</evidence>
<keyword evidence="1 7" id="KW-0507">mRNA processing</keyword>
<feature type="domain" description="tRNA nucleotidyltransferase/poly(A) polymerase RNA and SrmB- binding" evidence="12">
    <location>
        <begin position="210"/>
        <end position="272"/>
    </location>
</feature>
<comment type="function">
    <text evidence="7">Adds poly(A) tail to the 3' end of many RNAs, which usually targets these RNAs for decay. Plays a significant role in the global control of gene expression, through influencing the rate of transcript degradation, and in the general RNA quality control.</text>
</comment>
<dbReference type="InterPro" id="IPR052191">
    <property type="entry name" value="tRNA_ntf/polyA_polymerase_I"/>
</dbReference>
<reference evidence="13 14" key="1">
    <citation type="submission" date="2015-12" db="EMBL/GenBank/DDBJ databases">
        <authorList>
            <person name="Shamseldin A."/>
            <person name="Moawad H."/>
            <person name="Abd El-Rahim W.M."/>
            <person name="Sadowsky M.J."/>
        </authorList>
    </citation>
    <scope>NUCLEOTIDE SEQUENCE [LARGE SCALE GENOMIC DNA]</scope>
    <source>
        <strain evidence="13 14">LMG9050</strain>
    </source>
</reference>
<dbReference type="AlphaFoldDB" id="A0A1T1NL68"/>
<keyword evidence="5 7" id="KW-0694">RNA-binding</keyword>
<keyword evidence="2 7" id="KW-0808">Transferase</keyword>
<comment type="similarity">
    <text evidence="7 8">Belongs to the tRNA nucleotidyltransferase/poly(A) polymerase family.</text>
</comment>
<dbReference type="InterPro" id="IPR032828">
    <property type="entry name" value="PolyA_RNA-bd"/>
</dbReference>
<dbReference type="RefSeq" id="WP_078565254.1">
    <property type="nucleotide sequence ID" value="NZ_LOJW01000085.1"/>
</dbReference>
<dbReference type="FunFam" id="3.30.460.10:FF:000035">
    <property type="entry name" value="Poly(A) polymerase I"/>
    <property type="match status" value="1"/>
</dbReference>
<dbReference type="GO" id="GO:0043633">
    <property type="term" value="P:polyadenylation-dependent RNA catabolic process"/>
    <property type="evidence" value="ECO:0007669"/>
    <property type="project" value="InterPro"/>
</dbReference>
<keyword evidence="4 7" id="KW-0067">ATP-binding</keyword>
<dbReference type="Gene3D" id="3.30.460.10">
    <property type="entry name" value="Beta Polymerase, domain 2"/>
    <property type="match status" value="1"/>
</dbReference>
<evidence type="ECO:0000313" key="14">
    <source>
        <dbReference type="Proteomes" id="UP000190559"/>
    </source>
</evidence>
<evidence type="ECO:0000256" key="5">
    <source>
        <dbReference type="ARBA" id="ARBA00022884"/>
    </source>
</evidence>
<dbReference type="GO" id="GO:1990817">
    <property type="term" value="F:poly(A) RNA polymerase activity"/>
    <property type="evidence" value="ECO:0007669"/>
    <property type="project" value="UniProtKB-UniRule"/>
</dbReference>
<dbReference type="EMBL" id="LOJW01000085">
    <property type="protein sequence ID" value="OOW64069.1"/>
    <property type="molecule type" value="Genomic_DNA"/>
</dbReference>
<keyword evidence="13" id="KW-0548">Nucleotidyltransferase</keyword>
<feature type="active site" evidence="7">
    <location>
        <position position="76"/>
    </location>
</feature>
<dbReference type="GO" id="GO:0005524">
    <property type="term" value="F:ATP binding"/>
    <property type="evidence" value="ECO:0007669"/>
    <property type="project" value="UniProtKB-UniRule"/>
</dbReference>
<evidence type="ECO:0000256" key="7">
    <source>
        <dbReference type="HAMAP-Rule" id="MF_00957"/>
    </source>
</evidence>
<dbReference type="Pfam" id="PF12627">
    <property type="entry name" value="PolyA_pol_RNAbd"/>
    <property type="match status" value="1"/>
</dbReference>
<evidence type="ECO:0000256" key="4">
    <source>
        <dbReference type="ARBA" id="ARBA00022840"/>
    </source>
</evidence>
<dbReference type="Gene3D" id="1.10.3090.10">
    <property type="entry name" value="cca-adding enzyme, domain 2"/>
    <property type="match status" value="1"/>
</dbReference>
<dbReference type="InterPro" id="IPR043519">
    <property type="entry name" value="NT_sf"/>
</dbReference>
<proteinExistence type="inferred from homology"/>
<gene>
    <name evidence="7" type="primary">pcnB</name>
    <name evidence="13" type="ORF">Xmlh_21550</name>
</gene>
<evidence type="ECO:0000256" key="2">
    <source>
        <dbReference type="ARBA" id="ARBA00022679"/>
    </source>
</evidence>
<keyword evidence="3 7" id="KW-0547">Nucleotide-binding</keyword>
<dbReference type="NCBIfam" id="TIGR01942">
    <property type="entry name" value="pcnB"/>
    <property type="match status" value="1"/>
</dbReference>
<organism evidence="13 14">
    <name type="scientific">Xanthomonas axonopodis pv. melhusii</name>
    <dbReference type="NCBI Taxonomy" id="487834"/>
    <lineage>
        <taxon>Bacteria</taxon>
        <taxon>Pseudomonadati</taxon>
        <taxon>Pseudomonadota</taxon>
        <taxon>Gammaproteobacteria</taxon>
        <taxon>Lysobacterales</taxon>
        <taxon>Lysobacteraceae</taxon>
        <taxon>Xanthomonas</taxon>
    </lineage>
</organism>
<dbReference type="EC" id="2.7.7.19" evidence="7"/>
<evidence type="ECO:0000259" key="10">
    <source>
        <dbReference type="Pfam" id="PF01743"/>
    </source>
</evidence>
<dbReference type="Proteomes" id="UP000190559">
    <property type="component" value="Unassembled WGS sequence"/>
</dbReference>
<protein>
    <recommendedName>
        <fullName evidence="7">Poly(A) polymerase I</fullName>
        <shortName evidence="7">PAP I</shortName>
        <ecNumber evidence="7">2.7.7.19</ecNumber>
    </recommendedName>
</protein>
<comment type="catalytic activity">
    <reaction evidence="7">
        <text>RNA(n) + ATP = RNA(n)-3'-adenine ribonucleotide + diphosphate</text>
        <dbReference type="Rhea" id="RHEA:11332"/>
        <dbReference type="Rhea" id="RHEA-COMP:14527"/>
        <dbReference type="Rhea" id="RHEA-COMP:17347"/>
        <dbReference type="ChEBI" id="CHEBI:30616"/>
        <dbReference type="ChEBI" id="CHEBI:33019"/>
        <dbReference type="ChEBI" id="CHEBI:140395"/>
        <dbReference type="ChEBI" id="CHEBI:173115"/>
        <dbReference type="EC" id="2.7.7.19"/>
    </reaction>
</comment>
<dbReference type="InterPro" id="IPR025866">
    <property type="entry name" value="PolyA_pol_arg_C_dom"/>
</dbReference>
<feature type="region of interest" description="Disordered" evidence="9">
    <location>
        <begin position="420"/>
        <end position="455"/>
    </location>
</feature>
<keyword evidence="6 7" id="KW-0804">Transcription</keyword>